<dbReference type="AlphaFoldDB" id="A0A3M7E480"/>
<evidence type="ECO:0000313" key="4">
    <source>
        <dbReference type="Proteomes" id="UP000281468"/>
    </source>
</evidence>
<reference evidence="3 4" key="1">
    <citation type="journal article" date="2018" name="BMC Genomics">
        <title>Genomic evidence for intraspecific hybridization in a clonal and extremely halotolerant yeast.</title>
        <authorList>
            <person name="Gostincar C."/>
            <person name="Stajich J.E."/>
            <person name="Zupancic J."/>
            <person name="Zalar P."/>
            <person name="Gunde-Cimerman N."/>
        </authorList>
    </citation>
    <scope>NUCLEOTIDE SEQUENCE [LARGE SCALE GENOMIC DNA]</scope>
    <source>
        <strain evidence="3 4">EXF-171</strain>
    </source>
</reference>
<protein>
    <recommendedName>
        <fullName evidence="2">AB hydrolase-1 domain-containing protein</fullName>
    </recommendedName>
</protein>
<feature type="region of interest" description="Disordered" evidence="1">
    <location>
        <begin position="139"/>
        <end position="162"/>
    </location>
</feature>
<proteinExistence type="predicted"/>
<feature type="compositionally biased region" description="Polar residues" evidence="1">
    <location>
        <begin position="96"/>
        <end position="107"/>
    </location>
</feature>
<dbReference type="InterPro" id="IPR029058">
    <property type="entry name" value="AB_hydrolase_fold"/>
</dbReference>
<evidence type="ECO:0000313" key="3">
    <source>
        <dbReference type="EMBL" id="RMY71368.1"/>
    </source>
</evidence>
<dbReference type="SUPFAM" id="SSF53474">
    <property type="entry name" value="alpha/beta-Hydrolases"/>
    <property type="match status" value="1"/>
</dbReference>
<comment type="caution">
    <text evidence="3">The sequence shown here is derived from an EMBL/GenBank/DDBJ whole genome shotgun (WGS) entry which is preliminary data.</text>
</comment>
<gene>
    <name evidence="3" type="ORF">D0862_14617</name>
</gene>
<sequence>MPSQPTVLIVHGAFHVPQHFDLLTSLLRQAGYHVEVPALPSVGVEQDPGNALELDAGFLCDRLEELVGREERDVVVLMHSYGGQCGSEAVAKFLEQQTHQQAASQPVPSNNPSTSPPTRRTGSINHLIYLNSPLLSPNTTFHTTFPPSPTTTTTPPHAPPEISPKGLMTLPPSLAKSLFFTPSTPPHLANWATSLLRPQAASIGTTAATYGGFGWARFGLPVTYIGSRRDRMVRDEVQEGMVRKLRASGVEVQTVWLERADHAAFLTCAEGIARVVGGVWG</sequence>
<dbReference type="Gene3D" id="3.40.50.1820">
    <property type="entry name" value="alpha/beta hydrolase"/>
    <property type="match status" value="1"/>
</dbReference>
<feature type="domain" description="AB hydrolase-1" evidence="2">
    <location>
        <begin position="7"/>
        <end position="274"/>
    </location>
</feature>
<accession>A0A3M7E480</accession>
<evidence type="ECO:0000256" key="1">
    <source>
        <dbReference type="SAM" id="MobiDB-lite"/>
    </source>
</evidence>
<dbReference type="Proteomes" id="UP000281468">
    <property type="component" value="Unassembled WGS sequence"/>
</dbReference>
<feature type="compositionally biased region" description="Low complexity" evidence="1">
    <location>
        <begin position="108"/>
        <end position="121"/>
    </location>
</feature>
<dbReference type="InterPro" id="IPR052897">
    <property type="entry name" value="Sec-Metab_Biosynth_Hydrolase"/>
</dbReference>
<dbReference type="PANTHER" id="PTHR37017">
    <property type="entry name" value="AB HYDROLASE-1 DOMAIN-CONTAINING PROTEIN-RELATED"/>
    <property type="match status" value="1"/>
</dbReference>
<dbReference type="Pfam" id="PF12697">
    <property type="entry name" value="Abhydrolase_6"/>
    <property type="match status" value="1"/>
</dbReference>
<dbReference type="PANTHER" id="PTHR37017:SF11">
    <property type="entry name" value="ESTERASE_LIPASE_THIOESTERASE DOMAIN-CONTAINING PROTEIN"/>
    <property type="match status" value="1"/>
</dbReference>
<feature type="region of interest" description="Disordered" evidence="1">
    <location>
        <begin position="96"/>
        <end position="123"/>
    </location>
</feature>
<evidence type="ECO:0000259" key="2">
    <source>
        <dbReference type="Pfam" id="PF12697"/>
    </source>
</evidence>
<feature type="compositionally biased region" description="Low complexity" evidence="1">
    <location>
        <begin position="139"/>
        <end position="155"/>
    </location>
</feature>
<organism evidence="3 4">
    <name type="scientific">Hortaea werneckii</name>
    <name type="common">Black yeast</name>
    <name type="synonym">Cladosporium werneckii</name>
    <dbReference type="NCBI Taxonomy" id="91943"/>
    <lineage>
        <taxon>Eukaryota</taxon>
        <taxon>Fungi</taxon>
        <taxon>Dikarya</taxon>
        <taxon>Ascomycota</taxon>
        <taxon>Pezizomycotina</taxon>
        <taxon>Dothideomycetes</taxon>
        <taxon>Dothideomycetidae</taxon>
        <taxon>Mycosphaerellales</taxon>
        <taxon>Teratosphaeriaceae</taxon>
        <taxon>Hortaea</taxon>
    </lineage>
</organism>
<name>A0A3M7E480_HORWE</name>
<dbReference type="InterPro" id="IPR000073">
    <property type="entry name" value="AB_hydrolase_1"/>
</dbReference>
<dbReference type="EMBL" id="QWIQ01001028">
    <property type="protein sequence ID" value="RMY71368.1"/>
    <property type="molecule type" value="Genomic_DNA"/>
</dbReference>